<evidence type="ECO:0000256" key="2">
    <source>
        <dbReference type="ARBA" id="ARBA00022448"/>
    </source>
</evidence>
<dbReference type="RefSeq" id="WP_147926290.1">
    <property type="nucleotide sequence ID" value="NZ_VKAC01000005.1"/>
</dbReference>
<feature type="transmembrane region" description="Helical" evidence="7">
    <location>
        <begin position="164"/>
        <end position="184"/>
    </location>
</feature>
<dbReference type="Pfam" id="PF12911">
    <property type="entry name" value="OppC_N"/>
    <property type="match status" value="1"/>
</dbReference>
<evidence type="ECO:0000259" key="9">
    <source>
        <dbReference type="PROSITE" id="PS50928"/>
    </source>
</evidence>
<evidence type="ECO:0000313" key="10">
    <source>
        <dbReference type="EMBL" id="TXR56497.1"/>
    </source>
</evidence>
<feature type="region of interest" description="Disordered" evidence="8">
    <location>
        <begin position="1"/>
        <end position="23"/>
    </location>
</feature>
<dbReference type="PANTHER" id="PTHR43386:SF1">
    <property type="entry name" value="D,D-DIPEPTIDE TRANSPORT SYSTEM PERMEASE PROTEIN DDPC-RELATED"/>
    <property type="match status" value="1"/>
</dbReference>
<evidence type="ECO:0000256" key="8">
    <source>
        <dbReference type="SAM" id="MobiDB-lite"/>
    </source>
</evidence>
<dbReference type="Proteomes" id="UP000321234">
    <property type="component" value="Unassembled WGS sequence"/>
</dbReference>
<name>A0A5C8ZF75_9ACTN</name>
<dbReference type="EMBL" id="VKAC01000005">
    <property type="protein sequence ID" value="TXR56497.1"/>
    <property type="molecule type" value="Genomic_DNA"/>
</dbReference>
<dbReference type="GO" id="GO:0005886">
    <property type="term" value="C:plasma membrane"/>
    <property type="evidence" value="ECO:0007669"/>
    <property type="project" value="UniProtKB-SubCell"/>
</dbReference>
<proteinExistence type="inferred from homology"/>
<feature type="domain" description="ABC transmembrane type-1" evidence="9">
    <location>
        <begin position="129"/>
        <end position="319"/>
    </location>
</feature>
<dbReference type="Pfam" id="PF00528">
    <property type="entry name" value="BPD_transp_1"/>
    <property type="match status" value="1"/>
</dbReference>
<feature type="transmembrane region" description="Helical" evidence="7">
    <location>
        <begin position="50"/>
        <end position="76"/>
    </location>
</feature>
<evidence type="ECO:0000313" key="11">
    <source>
        <dbReference type="Proteomes" id="UP000321234"/>
    </source>
</evidence>
<dbReference type="SUPFAM" id="SSF161098">
    <property type="entry name" value="MetI-like"/>
    <property type="match status" value="1"/>
</dbReference>
<keyword evidence="4 7" id="KW-0812">Transmembrane</keyword>
<dbReference type="InterPro" id="IPR050366">
    <property type="entry name" value="BP-dependent_transpt_permease"/>
</dbReference>
<comment type="caution">
    <text evidence="10">The sequence shown here is derived from an EMBL/GenBank/DDBJ whole genome shotgun (WGS) entry which is preliminary data.</text>
</comment>
<dbReference type="Gene3D" id="1.10.3720.10">
    <property type="entry name" value="MetI-like"/>
    <property type="match status" value="1"/>
</dbReference>
<evidence type="ECO:0000256" key="4">
    <source>
        <dbReference type="ARBA" id="ARBA00022692"/>
    </source>
</evidence>
<protein>
    <submittedName>
        <fullName evidence="10">ABC transporter permease</fullName>
    </submittedName>
</protein>
<keyword evidence="11" id="KW-1185">Reference proteome</keyword>
<dbReference type="PROSITE" id="PS50928">
    <property type="entry name" value="ABC_TM1"/>
    <property type="match status" value="1"/>
</dbReference>
<feature type="transmembrane region" description="Helical" evidence="7">
    <location>
        <begin position="133"/>
        <end position="157"/>
    </location>
</feature>
<feature type="transmembrane region" description="Helical" evidence="7">
    <location>
        <begin position="300"/>
        <end position="319"/>
    </location>
</feature>
<dbReference type="PANTHER" id="PTHR43386">
    <property type="entry name" value="OLIGOPEPTIDE TRANSPORT SYSTEM PERMEASE PROTEIN APPC"/>
    <property type="match status" value="1"/>
</dbReference>
<dbReference type="InterPro" id="IPR035906">
    <property type="entry name" value="MetI-like_sf"/>
</dbReference>
<sequence length="335" mass="35923">MTTTDPRTTAGEPSGPGSTGDAGDASGLSVVALSQGQLVRRRFFRHRGALGGMAVLLFVVVLAFSSIGFAGIPGWWHYGFTQPTPIENGGRPTLDLIPWFDGDGLAWGDHPFGQDNIGIDYFALTMRGAQRSLIIAFMVGIVATVIGTLVGALAGYYRGWADSLLMRVTDVFITIPVIVIGAVLGRRYGALPIALFGAILGVLLWTSLARLVRGSFLSLREKEFVEAARAMGASSSRIIFKHILPNSLGVIIVSATLTIAVAILVESALSYLGLGVRPPETSLGLLISNYESAFTTRPWLFWWPGLFIVLIALSVNFIGDGLRDAFDPRQARVRS</sequence>
<comment type="subcellular location">
    <subcellularLocation>
        <location evidence="1 7">Cell membrane</location>
        <topology evidence="1 7">Multi-pass membrane protein</topology>
    </subcellularLocation>
</comment>
<evidence type="ECO:0000256" key="3">
    <source>
        <dbReference type="ARBA" id="ARBA00022475"/>
    </source>
</evidence>
<keyword evidence="5 7" id="KW-1133">Transmembrane helix</keyword>
<evidence type="ECO:0000256" key="5">
    <source>
        <dbReference type="ARBA" id="ARBA00022989"/>
    </source>
</evidence>
<dbReference type="GO" id="GO:0055085">
    <property type="term" value="P:transmembrane transport"/>
    <property type="evidence" value="ECO:0007669"/>
    <property type="project" value="InterPro"/>
</dbReference>
<reference evidence="10 11" key="1">
    <citation type="submission" date="2019-07" db="EMBL/GenBank/DDBJ databases">
        <title>Quadrisphaera sp. strain DD2A genome sequencing and assembly.</title>
        <authorList>
            <person name="Kim I."/>
        </authorList>
    </citation>
    <scope>NUCLEOTIDE SEQUENCE [LARGE SCALE GENOMIC DNA]</scope>
    <source>
        <strain evidence="10 11">DD2A</strain>
    </source>
</reference>
<feature type="transmembrane region" description="Helical" evidence="7">
    <location>
        <begin position="190"/>
        <end position="212"/>
    </location>
</feature>
<dbReference type="OrthoDB" id="6637947at2"/>
<dbReference type="AlphaFoldDB" id="A0A5C8ZF75"/>
<dbReference type="InterPro" id="IPR025966">
    <property type="entry name" value="OppC_N"/>
</dbReference>
<accession>A0A5C8ZF75</accession>
<comment type="similarity">
    <text evidence="7">Belongs to the binding-protein-dependent transport system permease family.</text>
</comment>
<evidence type="ECO:0000256" key="6">
    <source>
        <dbReference type="ARBA" id="ARBA00023136"/>
    </source>
</evidence>
<dbReference type="InterPro" id="IPR000515">
    <property type="entry name" value="MetI-like"/>
</dbReference>
<feature type="transmembrane region" description="Helical" evidence="7">
    <location>
        <begin position="243"/>
        <end position="265"/>
    </location>
</feature>
<evidence type="ECO:0000256" key="1">
    <source>
        <dbReference type="ARBA" id="ARBA00004651"/>
    </source>
</evidence>
<keyword evidence="2 7" id="KW-0813">Transport</keyword>
<organism evidence="10 11">
    <name type="scientific">Quadrisphaera setariae</name>
    <dbReference type="NCBI Taxonomy" id="2593304"/>
    <lineage>
        <taxon>Bacteria</taxon>
        <taxon>Bacillati</taxon>
        <taxon>Actinomycetota</taxon>
        <taxon>Actinomycetes</taxon>
        <taxon>Kineosporiales</taxon>
        <taxon>Kineosporiaceae</taxon>
        <taxon>Quadrisphaera</taxon>
    </lineage>
</organism>
<evidence type="ECO:0000256" key="7">
    <source>
        <dbReference type="RuleBase" id="RU363032"/>
    </source>
</evidence>
<keyword evidence="6 7" id="KW-0472">Membrane</keyword>
<dbReference type="CDD" id="cd06261">
    <property type="entry name" value="TM_PBP2"/>
    <property type="match status" value="1"/>
</dbReference>
<keyword evidence="3" id="KW-1003">Cell membrane</keyword>
<gene>
    <name evidence="10" type="ORF">FMM08_10470</name>
</gene>